<dbReference type="PANTHER" id="PTHR37809:SF1">
    <property type="entry name" value="RIBOSOMAL PROTEIN S12 METHYLTHIOTRANSFERASE ACCESSORY FACTOR YCAO"/>
    <property type="match status" value="1"/>
</dbReference>
<dbReference type="Gene3D" id="3.30.40.250">
    <property type="match status" value="1"/>
</dbReference>
<dbReference type="PROSITE" id="PS51664">
    <property type="entry name" value="YCAO"/>
    <property type="match status" value="1"/>
</dbReference>
<accession>A0A917LB47</accession>
<dbReference type="InterPro" id="IPR003776">
    <property type="entry name" value="YcaO-like_dom"/>
</dbReference>
<dbReference type="AlphaFoldDB" id="A0A917LB47"/>
<dbReference type="Gene3D" id="3.30.1330.230">
    <property type="match status" value="1"/>
</dbReference>
<reference evidence="2" key="1">
    <citation type="journal article" date="2014" name="Int. J. Syst. Evol. Microbiol.">
        <title>Complete genome sequence of Corynebacterium casei LMG S-19264T (=DSM 44701T), isolated from a smear-ripened cheese.</title>
        <authorList>
            <consortium name="US DOE Joint Genome Institute (JGI-PGF)"/>
            <person name="Walter F."/>
            <person name="Albersmeier A."/>
            <person name="Kalinowski J."/>
            <person name="Ruckert C."/>
        </authorList>
    </citation>
    <scope>NUCLEOTIDE SEQUENCE</scope>
    <source>
        <strain evidence="2">CGMCC 4.7272</strain>
    </source>
</reference>
<dbReference type="Gene3D" id="3.90.930.60">
    <property type="match status" value="1"/>
</dbReference>
<comment type="caution">
    <text evidence="2">The sequence shown here is derived from an EMBL/GenBank/DDBJ whole genome shotgun (WGS) entry which is preliminary data.</text>
</comment>
<sequence length="801" mass="86144">MTAVFGERPAQAPRPRDRRLVGFRSHLRAEVVADDAAYLLSDRGVTALQGDHIEALVPLLDGTRDLPAVLRDAAPGISPEQVGRLIGRLAQAGLVGYSTPVPVTVGSDGSDGLAPGPALAYWELAGLDGTAALRQLAAAPLEVLAVGGACTEGVLEACRAAGLAVAGHGGVHSAHCVVGEDPAVSKDVARLSLVVCDDYLNPELREIDSLHRAAGQPWLLARPGGSTAWVGPVFRPGSGPCWSCLAHRLRGHRQSEAPVRRALGLTGPVPRPAAQVPPSAAAAAQLTALEAVKWLAGYRHPGQSAVLTLDTLSLTTRHHELRQRPQCPDCGDPGLVARQVRQPVTIVPRPKAGGGQRACSPQEIRDRYLPLVSPVTGVIEEIRRDPRAPAGLHCYLAGRNAALGGTDLARLRAGLRQLSGGKGTTALDAEVSAMCEALERYSGTLQGDEPRTRDSLRGLGDAAVSPDTCQLFAARQFRDRERWNALHDAFQYVPEAFDDRAPVDWTPVWSLTEERQRLLPTGMLYFPSTLDVSSPPVAGRRSLRADSNGNAAGSSPEDAILHGFLELVERDAVALWWYNRTRQPGVRLDGQGGFGDSWTGELLDVYRHLDREVWALDLTSDLGIPVFVALSRRIDKPAEDIMFGFGAHFDPAVALRRALTEMNQLLPAVTDARPDGTGYGSTAPETLGWWWGATVRTQPYLLPDPAQVARGAADFDFHNRPDLRDDIEAVVALLRGHGMDLLVLDQTRPDIGIPVVKVVVPGLRHFWARYAPGRLFDVPVRLGRLSAPTAYDDLNPVPLFV</sequence>
<dbReference type="NCBIfam" id="TIGR03604">
    <property type="entry name" value="TOMM_cyclo_SagD"/>
    <property type="match status" value="1"/>
</dbReference>
<name>A0A917LB47_9ACTN</name>
<dbReference type="Gene3D" id="3.30.160.660">
    <property type="match status" value="1"/>
</dbReference>
<dbReference type="GO" id="GO:0008641">
    <property type="term" value="F:ubiquitin-like modifier activating enzyme activity"/>
    <property type="evidence" value="ECO:0007669"/>
    <property type="project" value="InterPro"/>
</dbReference>
<evidence type="ECO:0000259" key="1">
    <source>
        <dbReference type="PROSITE" id="PS51664"/>
    </source>
</evidence>
<organism evidence="2 3">
    <name type="scientific">Streptomyces lacrimifluminis</name>
    <dbReference type="NCBI Taxonomy" id="1500077"/>
    <lineage>
        <taxon>Bacteria</taxon>
        <taxon>Bacillati</taxon>
        <taxon>Actinomycetota</taxon>
        <taxon>Actinomycetes</taxon>
        <taxon>Kitasatosporales</taxon>
        <taxon>Streptomycetaceae</taxon>
        <taxon>Streptomyces</taxon>
    </lineage>
</organism>
<dbReference type="EMBL" id="BMMU01000027">
    <property type="protein sequence ID" value="GGJ57820.1"/>
    <property type="molecule type" value="Genomic_DNA"/>
</dbReference>
<reference evidence="2" key="2">
    <citation type="submission" date="2020-09" db="EMBL/GenBank/DDBJ databases">
        <authorList>
            <person name="Sun Q."/>
            <person name="Zhou Y."/>
        </authorList>
    </citation>
    <scope>NUCLEOTIDE SEQUENCE</scope>
    <source>
        <strain evidence="2">CGMCC 4.7272</strain>
    </source>
</reference>
<gene>
    <name evidence="2" type="ORF">GCM10012282_63910</name>
</gene>
<proteinExistence type="predicted"/>
<keyword evidence="3" id="KW-1185">Reference proteome</keyword>
<dbReference type="PANTHER" id="PTHR37809">
    <property type="entry name" value="RIBOSOMAL PROTEIN S12 METHYLTHIOTRANSFERASE ACCESSORY FACTOR YCAO"/>
    <property type="match status" value="1"/>
</dbReference>
<dbReference type="InterPro" id="IPR022291">
    <property type="entry name" value="Bacteriocin_synth_cyclodeHase"/>
</dbReference>
<dbReference type="Gene3D" id="3.40.50.720">
    <property type="entry name" value="NAD(P)-binding Rossmann-like Domain"/>
    <property type="match status" value="1"/>
</dbReference>
<dbReference type="NCBIfam" id="TIGR03882">
    <property type="entry name" value="cyclo_dehyd_2"/>
    <property type="match status" value="1"/>
</dbReference>
<dbReference type="Pfam" id="PF02624">
    <property type="entry name" value="YcaO"/>
    <property type="match status" value="1"/>
</dbReference>
<dbReference type="RefSeq" id="WP_189150889.1">
    <property type="nucleotide sequence ID" value="NZ_BAABER010000028.1"/>
</dbReference>
<evidence type="ECO:0000313" key="2">
    <source>
        <dbReference type="EMBL" id="GGJ57820.1"/>
    </source>
</evidence>
<evidence type="ECO:0000313" key="3">
    <source>
        <dbReference type="Proteomes" id="UP000625682"/>
    </source>
</evidence>
<feature type="domain" description="YcaO" evidence="1">
    <location>
        <begin position="421"/>
        <end position="801"/>
    </location>
</feature>
<dbReference type="NCBIfam" id="TIGR00702">
    <property type="entry name" value="YcaO-type kinase domain"/>
    <property type="match status" value="1"/>
</dbReference>
<dbReference type="InterPro" id="IPR027624">
    <property type="entry name" value="TOMM_cyclo_SagD"/>
</dbReference>
<dbReference type="SUPFAM" id="SSF69572">
    <property type="entry name" value="Activating enzymes of the ubiquitin-like proteins"/>
    <property type="match status" value="1"/>
</dbReference>
<dbReference type="Proteomes" id="UP000625682">
    <property type="component" value="Unassembled WGS sequence"/>
</dbReference>
<protein>
    <recommendedName>
        <fullName evidence="1">YcaO domain-containing protein</fullName>
    </recommendedName>
</protein>
<dbReference type="InterPro" id="IPR035985">
    <property type="entry name" value="Ubiquitin-activating_enz"/>
</dbReference>